<organism evidence="7 8">
    <name type="scientific">Lactarius akahatsu</name>
    <dbReference type="NCBI Taxonomy" id="416441"/>
    <lineage>
        <taxon>Eukaryota</taxon>
        <taxon>Fungi</taxon>
        <taxon>Dikarya</taxon>
        <taxon>Basidiomycota</taxon>
        <taxon>Agaricomycotina</taxon>
        <taxon>Agaricomycetes</taxon>
        <taxon>Russulales</taxon>
        <taxon>Russulaceae</taxon>
        <taxon>Lactarius</taxon>
    </lineage>
</organism>
<dbReference type="GO" id="GO:0042030">
    <property type="term" value="F:ATPase inhibitor activity"/>
    <property type="evidence" value="ECO:0007669"/>
    <property type="project" value="InterPro"/>
</dbReference>
<evidence type="ECO:0000256" key="3">
    <source>
        <dbReference type="ARBA" id="ARBA00023128"/>
    </source>
</evidence>
<feature type="compositionally biased region" description="Basic and acidic residues" evidence="6">
    <location>
        <begin position="35"/>
        <end position="49"/>
    </location>
</feature>
<feature type="coiled-coil region" evidence="5">
    <location>
        <begin position="49"/>
        <end position="83"/>
    </location>
</feature>
<proteinExistence type="inferred from homology"/>
<evidence type="ECO:0000256" key="2">
    <source>
        <dbReference type="ARBA" id="ARBA00010901"/>
    </source>
</evidence>
<keyword evidence="8" id="KW-1185">Reference proteome</keyword>
<dbReference type="AlphaFoldDB" id="A0AAD4L6D7"/>
<protein>
    <recommendedName>
        <fullName evidence="4">ATPase inhibitor, mitochondrial</fullName>
    </recommendedName>
</protein>
<evidence type="ECO:0000256" key="1">
    <source>
        <dbReference type="ARBA" id="ARBA00004173"/>
    </source>
</evidence>
<dbReference type="Gene3D" id="1.20.5.500">
    <property type="entry name" value="Single helix bin"/>
    <property type="match status" value="1"/>
</dbReference>
<keyword evidence="3" id="KW-0496">Mitochondrion</keyword>
<dbReference type="EMBL" id="JAKELL010000103">
    <property type="protein sequence ID" value="KAH8982238.1"/>
    <property type="molecule type" value="Genomic_DNA"/>
</dbReference>
<gene>
    <name evidence="7" type="ORF">EDB92DRAFT_132015</name>
</gene>
<sequence length="83" mass="9570">MLARISFRQTPLAAKLYARSYTSSSKEGSVAASREFGKKEKAHEDQYIKKEERRKLEKLRAEMEKKKAELAELQKQHDDIASA</sequence>
<comment type="caution">
    <text evidence="7">The sequence shown here is derived from an EMBL/GenBank/DDBJ whole genome shotgun (WGS) entry which is preliminary data.</text>
</comment>
<name>A0AAD4L6D7_9AGAM</name>
<keyword evidence="5" id="KW-0175">Coiled coil</keyword>
<evidence type="ECO:0000256" key="5">
    <source>
        <dbReference type="SAM" id="Coils"/>
    </source>
</evidence>
<dbReference type="Pfam" id="PF04568">
    <property type="entry name" value="IATP"/>
    <property type="match status" value="1"/>
</dbReference>
<dbReference type="GO" id="GO:0005739">
    <property type="term" value="C:mitochondrion"/>
    <property type="evidence" value="ECO:0007669"/>
    <property type="project" value="UniProtKB-SubCell"/>
</dbReference>
<feature type="region of interest" description="Disordered" evidence="6">
    <location>
        <begin position="22"/>
        <end position="49"/>
    </location>
</feature>
<evidence type="ECO:0000313" key="7">
    <source>
        <dbReference type="EMBL" id="KAH8982238.1"/>
    </source>
</evidence>
<dbReference type="SUPFAM" id="SSF64602">
    <property type="entry name" value="F1 ATPase inhibitor, IF1, C-terminal domain"/>
    <property type="match status" value="1"/>
</dbReference>
<evidence type="ECO:0000256" key="4">
    <source>
        <dbReference type="RuleBase" id="RU368087"/>
    </source>
</evidence>
<evidence type="ECO:0000256" key="6">
    <source>
        <dbReference type="SAM" id="MobiDB-lite"/>
    </source>
</evidence>
<reference evidence="7" key="1">
    <citation type="submission" date="2022-01" db="EMBL/GenBank/DDBJ databases">
        <title>Comparative genomics reveals a dynamic genome evolution in the ectomycorrhizal milk-cap (Lactarius) mushrooms.</title>
        <authorList>
            <consortium name="DOE Joint Genome Institute"/>
            <person name="Lebreton A."/>
            <person name="Tang N."/>
            <person name="Kuo A."/>
            <person name="LaButti K."/>
            <person name="Drula E."/>
            <person name="Barry K."/>
            <person name="Clum A."/>
            <person name="Lipzen A."/>
            <person name="Mousain D."/>
            <person name="Ng V."/>
            <person name="Wang R."/>
            <person name="Wang X."/>
            <person name="Dai Y."/>
            <person name="Henrissat B."/>
            <person name="Grigoriev I.V."/>
            <person name="Guerin-Laguette A."/>
            <person name="Yu F."/>
            <person name="Martin F.M."/>
        </authorList>
    </citation>
    <scope>NUCLEOTIDE SEQUENCE</scope>
    <source>
        <strain evidence="7">QP</strain>
    </source>
</reference>
<comment type="function">
    <text evidence="4">Inhibits the enzyme activity of ATPase.</text>
</comment>
<dbReference type="Proteomes" id="UP001201163">
    <property type="component" value="Unassembled WGS sequence"/>
</dbReference>
<comment type="subcellular location">
    <subcellularLocation>
        <location evidence="1">Mitochondrion</location>
    </subcellularLocation>
</comment>
<dbReference type="InterPro" id="IPR007648">
    <property type="entry name" value="ATPase_inhibitor_mt"/>
</dbReference>
<accession>A0AAD4L6D7</accession>
<evidence type="ECO:0000313" key="8">
    <source>
        <dbReference type="Proteomes" id="UP001201163"/>
    </source>
</evidence>
<comment type="similarity">
    <text evidence="2 4">Belongs to the ATPase inhibitor family.</text>
</comment>